<protein>
    <recommendedName>
        <fullName evidence="3">mannan endo-1,4-beta-mannosidase</fullName>
        <ecNumber evidence="3">3.2.1.78</ecNumber>
    </recommendedName>
</protein>
<keyword evidence="6" id="KW-1133">Transmembrane helix</keyword>
<dbReference type="PANTHER" id="PTHR31451:SF45">
    <property type="entry name" value="MANNAN ENDO-1,4-BETA-MANNOSIDASE 2"/>
    <property type="match status" value="1"/>
</dbReference>
<proteinExistence type="inferred from homology"/>
<evidence type="ECO:0000313" key="9">
    <source>
        <dbReference type="Proteomes" id="UP000288805"/>
    </source>
</evidence>
<keyword evidence="6" id="KW-0472">Membrane</keyword>
<dbReference type="Pfam" id="PF26410">
    <property type="entry name" value="GH5_mannosidase"/>
    <property type="match status" value="1"/>
</dbReference>
<dbReference type="InterPro" id="IPR017853">
    <property type="entry name" value="GH"/>
</dbReference>
<gene>
    <name evidence="8" type="primary">MAN2_0</name>
    <name evidence="8" type="ORF">CK203_015274</name>
</gene>
<accession>A0A438JKF5</accession>
<dbReference type="AlphaFoldDB" id="A0A438JKF5"/>
<dbReference type="InterPro" id="IPR045053">
    <property type="entry name" value="MAN-like"/>
</dbReference>
<reference evidence="8 9" key="1">
    <citation type="journal article" date="2018" name="PLoS Genet.">
        <title>Population sequencing reveals clonal diversity and ancestral inbreeding in the grapevine cultivar Chardonnay.</title>
        <authorList>
            <person name="Roach M.J."/>
            <person name="Johnson D.L."/>
            <person name="Bohlmann J."/>
            <person name="van Vuuren H.J."/>
            <person name="Jones S.J."/>
            <person name="Pretorius I.S."/>
            <person name="Schmidt S.A."/>
            <person name="Borneman A.R."/>
        </authorList>
    </citation>
    <scope>NUCLEOTIDE SEQUENCE [LARGE SCALE GENOMIC DNA]</scope>
    <source>
        <strain evidence="9">cv. Chardonnay</strain>
        <tissue evidence="8">Leaf</tissue>
    </source>
</reference>
<evidence type="ECO:0000256" key="3">
    <source>
        <dbReference type="ARBA" id="ARBA00012706"/>
    </source>
</evidence>
<dbReference type="GO" id="GO:0016985">
    <property type="term" value="F:mannan endo-1,4-beta-mannosidase activity"/>
    <property type="evidence" value="ECO:0007669"/>
    <property type="project" value="UniProtKB-EC"/>
</dbReference>
<feature type="transmembrane region" description="Helical" evidence="6">
    <location>
        <begin position="12"/>
        <end position="30"/>
    </location>
</feature>
<feature type="domain" description="Glycoside hydrolase family 5" evidence="7">
    <location>
        <begin position="44"/>
        <end position="418"/>
    </location>
</feature>
<dbReference type="EMBL" id="QGNW01000038">
    <property type="protein sequence ID" value="RVX09435.1"/>
    <property type="molecule type" value="Genomic_DNA"/>
</dbReference>
<comment type="similarity">
    <text evidence="2">Belongs to the glycosyl hydrolase 5 (cellulase A) family.</text>
</comment>
<dbReference type="EC" id="3.2.1.78" evidence="3"/>
<name>A0A438JKF5_VITVI</name>
<evidence type="ECO:0000256" key="1">
    <source>
        <dbReference type="ARBA" id="ARBA00001678"/>
    </source>
</evidence>
<comment type="caution">
    <text evidence="8">The sequence shown here is derived from an EMBL/GenBank/DDBJ whole genome shotgun (WGS) entry which is preliminary data.</text>
</comment>
<evidence type="ECO:0000256" key="6">
    <source>
        <dbReference type="SAM" id="Phobius"/>
    </source>
</evidence>
<dbReference type="SUPFAM" id="SSF51445">
    <property type="entry name" value="(Trans)glycosidases"/>
    <property type="match status" value="1"/>
</dbReference>
<evidence type="ECO:0000256" key="2">
    <source>
        <dbReference type="ARBA" id="ARBA00005641"/>
    </source>
</evidence>
<sequence>MQRERMMAGNGLFYPIIGFASVFAFIYMSFGDLKINLSQETKMSFVGRNGTQFMVDGKVFYINGWNSYWLMDQAVDEYSKPRVRAMLQAGAKMGLTVCRTWAFNDGAYHALQISPGRFDERVFKALDHVIAEARKQGIRLLLALVNNLQAYGGKTQYVNWAWQEGIGLSSSNDSFFFDPSIRIYFKNYVKLKTQVAGGMSRDQCESLGYMKFCKESLPTYIFLHLQAVLTRKNSITGIEYRNDPTIFGWELINEPRCMSDASGDTLQDWLEEMSAYVKSIDKKHLLTIGLEGFYGPNSPKRLTVNPAEWAATLGADFIRNSKISTIDFASAHIYPDHWFHGQEFEAELKYVSKWMLSHIEDGDKELKKPVMFTEFGFSTDNKNFHPSKRDRFFKTVFDVMYQSARKNGAGAGSFVWQFLVGGMEEYNDDFGIVPWERPATYRLITEHTCRLARIQGGLAQQKASLKDLCSRRR</sequence>
<dbReference type="InterPro" id="IPR001547">
    <property type="entry name" value="Glyco_hydro_5"/>
</dbReference>
<keyword evidence="5" id="KW-0326">Glycosidase</keyword>
<keyword evidence="6" id="KW-0812">Transmembrane</keyword>
<comment type="catalytic activity">
    <reaction evidence="1">
        <text>Random hydrolysis of (1-&gt;4)-beta-D-mannosidic linkages in mannans, galactomannans and glucomannans.</text>
        <dbReference type="EC" id="3.2.1.78"/>
    </reaction>
</comment>
<dbReference type="Proteomes" id="UP000288805">
    <property type="component" value="Unassembled WGS sequence"/>
</dbReference>
<dbReference type="PANTHER" id="PTHR31451">
    <property type="match status" value="1"/>
</dbReference>
<evidence type="ECO:0000259" key="7">
    <source>
        <dbReference type="Pfam" id="PF26410"/>
    </source>
</evidence>
<dbReference type="GO" id="GO:0000272">
    <property type="term" value="P:polysaccharide catabolic process"/>
    <property type="evidence" value="ECO:0007669"/>
    <property type="project" value="InterPro"/>
</dbReference>
<evidence type="ECO:0000313" key="8">
    <source>
        <dbReference type="EMBL" id="RVX09435.1"/>
    </source>
</evidence>
<evidence type="ECO:0000256" key="5">
    <source>
        <dbReference type="ARBA" id="ARBA00023295"/>
    </source>
</evidence>
<keyword evidence="4" id="KW-0378">Hydrolase</keyword>
<organism evidence="8 9">
    <name type="scientific">Vitis vinifera</name>
    <name type="common">Grape</name>
    <dbReference type="NCBI Taxonomy" id="29760"/>
    <lineage>
        <taxon>Eukaryota</taxon>
        <taxon>Viridiplantae</taxon>
        <taxon>Streptophyta</taxon>
        <taxon>Embryophyta</taxon>
        <taxon>Tracheophyta</taxon>
        <taxon>Spermatophyta</taxon>
        <taxon>Magnoliopsida</taxon>
        <taxon>eudicotyledons</taxon>
        <taxon>Gunneridae</taxon>
        <taxon>Pentapetalae</taxon>
        <taxon>rosids</taxon>
        <taxon>Vitales</taxon>
        <taxon>Vitaceae</taxon>
        <taxon>Viteae</taxon>
        <taxon>Vitis</taxon>
    </lineage>
</organism>
<evidence type="ECO:0000256" key="4">
    <source>
        <dbReference type="ARBA" id="ARBA00022801"/>
    </source>
</evidence>
<dbReference type="Gene3D" id="3.20.20.80">
    <property type="entry name" value="Glycosidases"/>
    <property type="match status" value="2"/>
</dbReference>